<comment type="caution">
    <text evidence="2">The sequence shown here is derived from an EMBL/GenBank/DDBJ whole genome shotgun (WGS) entry which is preliminary data.</text>
</comment>
<proteinExistence type="predicted"/>
<dbReference type="PANTHER" id="PTHR33055">
    <property type="entry name" value="TRANSPOSASE FOR INSERTION SEQUENCE ELEMENT IS1111A"/>
    <property type="match status" value="1"/>
</dbReference>
<dbReference type="GO" id="GO:0004803">
    <property type="term" value="F:transposase activity"/>
    <property type="evidence" value="ECO:0007669"/>
    <property type="project" value="InterPro"/>
</dbReference>
<accession>A0A2A5SNN0</accession>
<gene>
    <name evidence="2" type="ORF">RU92_GL001691</name>
</gene>
<reference evidence="2 3" key="1">
    <citation type="submission" date="2014-12" db="EMBL/GenBank/DDBJ databases">
        <title>Draft genome sequences of 10 type strains of Lactococcus.</title>
        <authorList>
            <person name="Sun Z."/>
            <person name="Zhong Z."/>
            <person name="Liu W."/>
            <person name="Zhang W."/>
            <person name="Zhang H."/>
        </authorList>
    </citation>
    <scope>NUCLEOTIDE SEQUENCE [LARGE SCALE GENOMIC DNA]</scope>
    <source>
        <strain evidence="2 3">DSM 21502</strain>
    </source>
</reference>
<protein>
    <recommendedName>
        <fullName evidence="1">Transposase IS116/IS110/IS902 C-terminal domain-containing protein</fullName>
    </recommendedName>
</protein>
<name>A0A2A5SNN0_LACLC</name>
<dbReference type="InterPro" id="IPR047650">
    <property type="entry name" value="Transpos_IS110"/>
</dbReference>
<evidence type="ECO:0000259" key="1">
    <source>
        <dbReference type="Pfam" id="PF02371"/>
    </source>
</evidence>
<dbReference type="EMBL" id="JXKC01000026">
    <property type="protein sequence ID" value="PCS15230.1"/>
    <property type="molecule type" value="Genomic_DNA"/>
</dbReference>
<dbReference type="NCBIfam" id="NF033542">
    <property type="entry name" value="transpos_IS110"/>
    <property type="match status" value="1"/>
</dbReference>
<sequence>MYHSLVALGLHCDILAPTTMLRSAKNKVVKNDKLDARMIAQNLANGTYKAVHVPDSEDVETKEYIRMVQSAKKSLKRIKQEIKALVLRHSYFYDGKSTWTIAYMKWLKSLNMSDILKEVLEEYLVQYEYLTDKLERLKGRIEGFSHQERYAEPVAYLRTFKGIDTTSAITIQVEISDFSRFATAKTFCAYLGLTPSEQSSGGKINLGGISKQGNDVVRTTLIECARALVKSSVGKSKALKARQQGQPSRIIAYADRGVERIKRKYGHLLYSGKPKNKAVTAIARELACFIWGMSTGKIENS</sequence>
<dbReference type="Proteomes" id="UP000218711">
    <property type="component" value="Unassembled WGS sequence"/>
</dbReference>
<dbReference type="InterPro" id="IPR003346">
    <property type="entry name" value="Transposase_20"/>
</dbReference>
<dbReference type="GO" id="GO:0006313">
    <property type="term" value="P:DNA transposition"/>
    <property type="evidence" value="ECO:0007669"/>
    <property type="project" value="InterPro"/>
</dbReference>
<feature type="domain" description="Transposase IS116/IS110/IS902 C-terminal" evidence="1">
    <location>
        <begin position="156"/>
        <end position="232"/>
    </location>
</feature>
<dbReference type="GO" id="GO:0003677">
    <property type="term" value="F:DNA binding"/>
    <property type="evidence" value="ECO:0007669"/>
    <property type="project" value="InterPro"/>
</dbReference>
<organism evidence="2 3">
    <name type="scientific">Lactococcus cremoris subsp. tructae</name>
    <dbReference type="NCBI Taxonomy" id="542833"/>
    <lineage>
        <taxon>Bacteria</taxon>
        <taxon>Bacillati</taxon>
        <taxon>Bacillota</taxon>
        <taxon>Bacilli</taxon>
        <taxon>Lactobacillales</taxon>
        <taxon>Streptococcaceae</taxon>
        <taxon>Lactococcus</taxon>
    </lineage>
</organism>
<dbReference type="AlphaFoldDB" id="A0A2A5SNN0"/>
<dbReference type="Pfam" id="PF02371">
    <property type="entry name" value="Transposase_20"/>
    <property type="match status" value="1"/>
</dbReference>
<evidence type="ECO:0000313" key="3">
    <source>
        <dbReference type="Proteomes" id="UP000218711"/>
    </source>
</evidence>
<evidence type="ECO:0000313" key="2">
    <source>
        <dbReference type="EMBL" id="PCS15230.1"/>
    </source>
</evidence>